<dbReference type="PANTHER" id="PTHR30313">
    <property type="entry name" value="DNA PRIMASE"/>
    <property type="match status" value="1"/>
</dbReference>
<keyword evidence="2 12" id="KW-0639">Primosome</keyword>
<feature type="zinc finger region" description="CHC2-type" evidence="12 14">
    <location>
        <begin position="40"/>
        <end position="64"/>
    </location>
</feature>
<keyword evidence="4 12" id="KW-0548">Nucleotidyltransferase</keyword>
<dbReference type="GO" id="GO:0006269">
    <property type="term" value="P:DNA replication, synthesis of primer"/>
    <property type="evidence" value="ECO:0007669"/>
    <property type="project" value="UniProtKB-UniRule"/>
</dbReference>
<dbReference type="Pfam" id="PF08275">
    <property type="entry name" value="DNAG_N"/>
    <property type="match status" value="1"/>
</dbReference>
<dbReference type="GO" id="GO:0005737">
    <property type="term" value="C:cytoplasm"/>
    <property type="evidence" value="ECO:0007669"/>
    <property type="project" value="TreeGrafter"/>
</dbReference>
<dbReference type="SMART" id="SM00493">
    <property type="entry name" value="TOPRIM"/>
    <property type="match status" value="1"/>
</dbReference>
<evidence type="ECO:0000256" key="3">
    <source>
        <dbReference type="ARBA" id="ARBA00022679"/>
    </source>
</evidence>
<keyword evidence="8 12" id="KW-0862">Zinc</keyword>
<dbReference type="GO" id="GO:1990077">
    <property type="term" value="C:primosome complex"/>
    <property type="evidence" value="ECO:0007669"/>
    <property type="project" value="UniProtKB-KW"/>
</dbReference>
<dbReference type="SUPFAM" id="SSF56731">
    <property type="entry name" value="DNA primase core"/>
    <property type="match status" value="1"/>
</dbReference>
<accession>A0A917AZ64</accession>
<dbReference type="RefSeq" id="WP_188375671.1">
    <property type="nucleotide sequence ID" value="NZ_BMEL01000001.1"/>
</dbReference>
<keyword evidence="5 12" id="KW-0235">DNA replication</keyword>
<comment type="similarity">
    <text evidence="12 13">Belongs to the DnaG primase family.</text>
</comment>
<keyword evidence="15" id="KW-0175">Coiled coil</keyword>
<protein>
    <recommendedName>
        <fullName evidence="12 13">DNA primase</fullName>
        <ecNumber evidence="12">2.7.7.101</ecNumber>
    </recommendedName>
</protein>
<gene>
    <name evidence="12 18" type="primary">dnaG</name>
    <name evidence="18" type="ORF">GCM10010954_02740</name>
</gene>
<evidence type="ECO:0000259" key="17">
    <source>
        <dbReference type="PROSITE" id="PS50880"/>
    </source>
</evidence>
<evidence type="ECO:0000256" key="9">
    <source>
        <dbReference type="ARBA" id="ARBA00022842"/>
    </source>
</evidence>
<sequence length="608" mass="69257">MAGHIPEEKVDEIRKSVDIADVVGEYVQLKRQGRNYFGLCPFHGENTPSFSVSSDKQIFHCFGCGKGGNVYSFLMEIEGYSFLQAVQRVAEKTGHSLPEQFNEMPVQQTDPESQSILDAHEWMTKLYHHMLRNSKEGKNALQYLLDRGFTEETIQKYQLGFSPTSPTFVATFLEKKGFHPQTMVKAGLLNANEKGEYFDRFRGRIMFPLRNHLGKTVAFAGRSLGDQEPKYLNSPETDLFQKGRLLFNFDLARSSIRKSKTMVLFEGYADVLSADQAGIGNGVATMGTSISETQAQLIKRYADRVIVCYDGDDAGTTAAAKAAKLLKQTGCQTNVARLPEGLDPDDYIKKFGGDRFEREVIEASDPYTSFIINFLRRNYNLQLEGDRIAYIEKVLQEIAQLERAIEREHYLKALAEEFQMSIDTLKSEVEHLKAQSNAKPLQTYERRQQQSAPVKRNSTHRKLLPAFHNAERKLIANMLKNPVIADKVQEELGGAFNISEHQVIVTHLYAYYEDGHEPNVSQFIERLEDQSLKDLVIQLTMSSGMDEEMSDQEISDYLHRIRSENTDRNDIKSLEAEQKKAEQHNDPIKAAEIAMEILRRKQELKNTH</sequence>
<evidence type="ECO:0000256" key="1">
    <source>
        <dbReference type="ARBA" id="ARBA00022478"/>
    </source>
</evidence>
<dbReference type="Gene3D" id="3.90.580.10">
    <property type="entry name" value="Zinc finger, CHC2-type domain"/>
    <property type="match status" value="1"/>
</dbReference>
<dbReference type="Gene3D" id="6.10.140.360">
    <property type="match status" value="1"/>
</dbReference>
<feature type="region of interest" description="Disordered" evidence="16">
    <location>
        <begin position="436"/>
        <end position="458"/>
    </location>
</feature>
<dbReference type="CDD" id="cd03364">
    <property type="entry name" value="TOPRIM_DnaG_primases"/>
    <property type="match status" value="1"/>
</dbReference>
<evidence type="ECO:0000256" key="7">
    <source>
        <dbReference type="ARBA" id="ARBA00022771"/>
    </source>
</evidence>
<dbReference type="PANTHER" id="PTHR30313:SF2">
    <property type="entry name" value="DNA PRIMASE"/>
    <property type="match status" value="1"/>
</dbReference>
<dbReference type="EMBL" id="BMEL01000001">
    <property type="protein sequence ID" value="GGF07753.1"/>
    <property type="molecule type" value="Genomic_DNA"/>
</dbReference>
<reference evidence="18" key="1">
    <citation type="journal article" date="2014" name="Int. J. Syst. Evol. Microbiol.">
        <title>Complete genome sequence of Corynebacterium casei LMG S-19264T (=DSM 44701T), isolated from a smear-ripened cheese.</title>
        <authorList>
            <consortium name="US DOE Joint Genome Institute (JGI-PGF)"/>
            <person name="Walter F."/>
            <person name="Albersmeier A."/>
            <person name="Kalinowski J."/>
            <person name="Ruckert C."/>
        </authorList>
    </citation>
    <scope>NUCLEOTIDE SEQUENCE</scope>
    <source>
        <strain evidence="18">CGMCC 1.12153</strain>
    </source>
</reference>
<dbReference type="Gene3D" id="1.10.860.10">
    <property type="entry name" value="DNAb Helicase, Chain A"/>
    <property type="match status" value="1"/>
</dbReference>
<dbReference type="GO" id="GO:0008270">
    <property type="term" value="F:zinc ion binding"/>
    <property type="evidence" value="ECO:0007669"/>
    <property type="project" value="UniProtKB-UniRule"/>
</dbReference>
<dbReference type="InterPro" id="IPR037068">
    <property type="entry name" value="DNA_primase_core_N_sf"/>
</dbReference>
<comment type="catalytic activity">
    <reaction evidence="12">
        <text>ssDNA + n NTP = ssDNA/pppN(pN)n-1 hybrid + (n-1) diphosphate.</text>
        <dbReference type="EC" id="2.7.7.101"/>
    </reaction>
</comment>
<dbReference type="InterPro" id="IPR013264">
    <property type="entry name" value="DNAG_N"/>
</dbReference>
<evidence type="ECO:0000256" key="5">
    <source>
        <dbReference type="ARBA" id="ARBA00022705"/>
    </source>
</evidence>
<keyword evidence="6 12" id="KW-0479">Metal-binding</keyword>
<evidence type="ECO:0000256" key="15">
    <source>
        <dbReference type="SAM" id="Coils"/>
    </source>
</evidence>
<dbReference type="SMART" id="SM00400">
    <property type="entry name" value="ZnF_CHCC"/>
    <property type="match status" value="1"/>
</dbReference>
<dbReference type="NCBIfam" id="TIGR01391">
    <property type="entry name" value="dnaG"/>
    <property type="match status" value="1"/>
</dbReference>
<dbReference type="InterPro" id="IPR019475">
    <property type="entry name" value="DNA_primase_DnaB-bd"/>
</dbReference>
<evidence type="ECO:0000256" key="2">
    <source>
        <dbReference type="ARBA" id="ARBA00022515"/>
    </source>
</evidence>
<organism evidence="18 19">
    <name type="scientific">Halobacillus andaensis</name>
    <dbReference type="NCBI Taxonomy" id="1176239"/>
    <lineage>
        <taxon>Bacteria</taxon>
        <taxon>Bacillati</taxon>
        <taxon>Bacillota</taxon>
        <taxon>Bacilli</taxon>
        <taxon>Bacillales</taxon>
        <taxon>Bacillaceae</taxon>
        <taxon>Halobacillus</taxon>
    </lineage>
</organism>
<dbReference type="Pfam" id="PF10410">
    <property type="entry name" value="DnaB_bind"/>
    <property type="match status" value="1"/>
</dbReference>
<dbReference type="InterPro" id="IPR016136">
    <property type="entry name" value="DNA_helicase_N/primase_C"/>
</dbReference>
<dbReference type="Pfam" id="PF01807">
    <property type="entry name" value="Zn_ribbon_DnaG"/>
    <property type="match status" value="1"/>
</dbReference>
<comment type="caution">
    <text evidence="18">The sequence shown here is derived from an EMBL/GenBank/DDBJ whole genome shotgun (WGS) entry which is preliminary data.</text>
</comment>
<dbReference type="Gene3D" id="3.40.1360.10">
    <property type="match status" value="1"/>
</dbReference>
<proteinExistence type="inferred from homology"/>
<evidence type="ECO:0000256" key="11">
    <source>
        <dbReference type="ARBA" id="ARBA00023163"/>
    </source>
</evidence>
<evidence type="ECO:0000256" key="8">
    <source>
        <dbReference type="ARBA" id="ARBA00022833"/>
    </source>
</evidence>
<keyword evidence="9" id="KW-0460">Magnesium</keyword>
<dbReference type="PROSITE" id="PS50880">
    <property type="entry name" value="TOPRIM"/>
    <property type="match status" value="1"/>
</dbReference>
<comment type="subunit">
    <text evidence="12">Monomer. Interacts with DnaB.</text>
</comment>
<dbReference type="HAMAP" id="MF_00974">
    <property type="entry name" value="DNA_primase_DnaG"/>
    <property type="match status" value="1"/>
</dbReference>
<reference evidence="18" key="2">
    <citation type="submission" date="2020-09" db="EMBL/GenBank/DDBJ databases">
        <authorList>
            <person name="Sun Q."/>
            <person name="Zhou Y."/>
        </authorList>
    </citation>
    <scope>NUCLEOTIDE SEQUENCE</scope>
    <source>
        <strain evidence="18">CGMCC 1.12153</strain>
    </source>
</reference>
<dbReference type="SUPFAM" id="SSF48024">
    <property type="entry name" value="N-terminal domain of DnaB helicase"/>
    <property type="match status" value="1"/>
</dbReference>
<feature type="coiled-coil region" evidence="15">
    <location>
        <begin position="391"/>
        <end position="435"/>
    </location>
</feature>
<dbReference type="InterPro" id="IPR034151">
    <property type="entry name" value="TOPRIM_DnaG_bac"/>
</dbReference>
<dbReference type="Pfam" id="PF13155">
    <property type="entry name" value="Toprim_2"/>
    <property type="match status" value="1"/>
</dbReference>
<keyword evidence="3 12" id="KW-0808">Transferase</keyword>
<name>A0A917AZ64_HALAA</name>
<evidence type="ECO:0000256" key="14">
    <source>
        <dbReference type="PIRSR" id="PIRSR002811-1"/>
    </source>
</evidence>
<dbReference type="SUPFAM" id="SSF57783">
    <property type="entry name" value="Zinc beta-ribbon"/>
    <property type="match status" value="1"/>
</dbReference>
<dbReference type="FunFam" id="3.90.980.10:FF:000001">
    <property type="entry name" value="DNA primase"/>
    <property type="match status" value="1"/>
</dbReference>
<dbReference type="InterPro" id="IPR006295">
    <property type="entry name" value="DNA_primase_DnaG"/>
</dbReference>
<dbReference type="GO" id="GO:0003678">
    <property type="term" value="F:DNA helicase activity"/>
    <property type="evidence" value="ECO:0007669"/>
    <property type="project" value="InterPro"/>
</dbReference>
<evidence type="ECO:0000256" key="13">
    <source>
        <dbReference type="PIRNR" id="PIRNR002811"/>
    </source>
</evidence>
<evidence type="ECO:0000256" key="10">
    <source>
        <dbReference type="ARBA" id="ARBA00023125"/>
    </source>
</evidence>
<dbReference type="InterPro" id="IPR006171">
    <property type="entry name" value="TOPRIM_dom"/>
</dbReference>
<feature type="domain" description="Toprim" evidence="17">
    <location>
        <begin position="260"/>
        <end position="341"/>
    </location>
</feature>
<keyword evidence="19" id="KW-1185">Reference proteome</keyword>
<dbReference type="GO" id="GO:0003899">
    <property type="term" value="F:DNA-directed RNA polymerase activity"/>
    <property type="evidence" value="ECO:0007669"/>
    <property type="project" value="UniProtKB-UniRule"/>
</dbReference>
<dbReference type="GO" id="GO:0000428">
    <property type="term" value="C:DNA-directed RNA polymerase complex"/>
    <property type="evidence" value="ECO:0007669"/>
    <property type="project" value="UniProtKB-KW"/>
</dbReference>
<dbReference type="AlphaFoldDB" id="A0A917AZ64"/>
<dbReference type="InterPro" id="IPR030846">
    <property type="entry name" value="DnaG_bac"/>
</dbReference>
<dbReference type="GO" id="GO:0005524">
    <property type="term" value="F:ATP binding"/>
    <property type="evidence" value="ECO:0007669"/>
    <property type="project" value="InterPro"/>
</dbReference>
<evidence type="ECO:0000256" key="6">
    <source>
        <dbReference type="ARBA" id="ARBA00022723"/>
    </source>
</evidence>
<comment type="cofactor">
    <cofactor evidence="12 13 14">
        <name>Zn(2+)</name>
        <dbReference type="ChEBI" id="CHEBI:29105"/>
    </cofactor>
    <text evidence="12 13 14">Binds 1 zinc ion per monomer.</text>
</comment>
<comment type="function">
    <text evidence="12 13">RNA polymerase that catalyzes the synthesis of short RNA molecules used as primers for DNA polymerase during DNA replication.</text>
</comment>
<evidence type="ECO:0000256" key="12">
    <source>
        <dbReference type="HAMAP-Rule" id="MF_00974"/>
    </source>
</evidence>
<dbReference type="Proteomes" id="UP000660110">
    <property type="component" value="Unassembled WGS sequence"/>
</dbReference>
<keyword evidence="7 12" id="KW-0863">Zinc-finger</keyword>
<keyword evidence="10 12" id="KW-0238">DNA-binding</keyword>
<dbReference type="InterPro" id="IPR050219">
    <property type="entry name" value="DnaG_primase"/>
</dbReference>
<dbReference type="InterPro" id="IPR036977">
    <property type="entry name" value="DNA_primase_Znf_CHC2"/>
</dbReference>
<evidence type="ECO:0000256" key="16">
    <source>
        <dbReference type="SAM" id="MobiDB-lite"/>
    </source>
</evidence>
<dbReference type="Gene3D" id="3.90.980.10">
    <property type="entry name" value="DNA primase, catalytic core, N-terminal domain"/>
    <property type="match status" value="1"/>
</dbReference>
<keyword evidence="11 12" id="KW-0804">Transcription</keyword>
<evidence type="ECO:0000256" key="4">
    <source>
        <dbReference type="ARBA" id="ARBA00022695"/>
    </source>
</evidence>
<evidence type="ECO:0000313" key="19">
    <source>
        <dbReference type="Proteomes" id="UP000660110"/>
    </source>
</evidence>
<comment type="domain">
    <text evidence="12">Contains an N-terminal zinc-binding domain, a central core domain that contains the primase activity, and a C-terminal DnaB-binding domain.</text>
</comment>
<dbReference type="EC" id="2.7.7.101" evidence="12"/>
<dbReference type="PIRSF" id="PIRSF002811">
    <property type="entry name" value="DnaG"/>
    <property type="match status" value="1"/>
</dbReference>
<dbReference type="InterPro" id="IPR002694">
    <property type="entry name" value="Znf_CHC2"/>
</dbReference>
<keyword evidence="1 12" id="KW-0240">DNA-directed RNA polymerase</keyword>
<dbReference type="GO" id="GO:0003677">
    <property type="term" value="F:DNA binding"/>
    <property type="evidence" value="ECO:0007669"/>
    <property type="project" value="UniProtKB-KW"/>
</dbReference>
<dbReference type="InterPro" id="IPR036185">
    <property type="entry name" value="DNA_heli_DnaB-like_N_sf"/>
</dbReference>
<evidence type="ECO:0000313" key="18">
    <source>
        <dbReference type="EMBL" id="GGF07753.1"/>
    </source>
</evidence>
<dbReference type="FunFam" id="3.90.580.10:FF:000001">
    <property type="entry name" value="DNA primase"/>
    <property type="match status" value="1"/>
</dbReference>